<name>A0A2R5G8N9_9STRA</name>
<dbReference type="SMART" id="SM00239">
    <property type="entry name" value="C2"/>
    <property type="match status" value="1"/>
</dbReference>
<feature type="compositionally biased region" description="Polar residues" evidence="3">
    <location>
        <begin position="329"/>
        <end position="342"/>
    </location>
</feature>
<keyword evidence="1" id="KW-0479">Metal-binding</keyword>
<evidence type="ECO:0000256" key="1">
    <source>
        <dbReference type="ARBA" id="ARBA00022723"/>
    </source>
</evidence>
<feature type="compositionally biased region" description="Basic residues" evidence="3">
    <location>
        <begin position="273"/>
        <end position="295"/>
    </location>
</feature>
<accession>A0A2R5G8N9</accession>
<feature type="compositionally biased region" description="Polar residues" evidence="3">
    <location>
        <begin position="218"/>
        <end position="231"/>
    </location>
</feature>
<proteinExistence type="predicted"/>
<dbReference type="InterPro" id="IPR002048">
    <property type="entry name" value="EF_hand_dom"/>
</dbReference>
<feature type="domain" description="EF-hand" evidence="5">
    <location>
        <begin position="431"/>
        <end position="466"/>
    </location>
</feature>
<feature type="domain" description="EF-hand" evidence="5">
    <location>
        <begin position="403"/>
        <end position="430"/>
    </location>
</feature>
<dbReference type="InParanoid" id="A0A2R5G8N9"/>
<dbReference type="Pfam" id="PF13499">
    <property type="entry name" value="EF-hand_7"/>
    <property type="match status" value="1"/>
</dbReference>
<dbReference type="InterPro" id="IPR000008">
    <property type="entry name" value="C2_dom"/>
</dbReference>
<dbReference type="InterPro" id="IPR018247">
    <property type="entry name" value="EF_Hand_1_Ca_BS"/>
</dbReference>
<protein>
    <submittedName>
        <fullName evidence="6">Synaptotagmin 1</fullName>
    </submittedName>
</protein>
<dbReference type="PROSITE" id="PS50004">
    <property type="entry name" value="C2"/>
    <property type="match status" value="1"/>
</dbReference>
<gene>
    <name evidence="6" type="ORF">FCC1311_029202</name>
</gene>
<sequence length="556" mass="61551">MTDVMVSVKIVKARALPAADLCGTSDPYCVIKCERVKKKTRVLKRTLNPTWDESFTFAVSSKAKKIVIECYDKDTFKFDDALGKIEMEFSALEQEANYYSTPRWYQLISMRKAAASKRCGELMVSFEIVGRRCEPGGVPQTASQPATPTSEYTAGAPFVEEPEPLALSADALASGLSLHDDGSRSSDDDDDCGDEDDDSFGDDGASVGEARAHASDAFPSTPSGQKKSTMSFRRPHSRTASSGTKKSFRIRAPGSSFKMKSGTVDAVQNTSKSKSKSRVSGKSFRMLRPKGRSSSKKLTLEAGDASLETLQEADDSETEASSARKIEVSEQSARDLTSSGSRCSGRATGVQTTSISTRTKTETGSAMPHDEDTDRSDERISLSSHCGSEKEDENTVLGLPAVVFQKYDVDANGVIDREEFSDMVLDLGYYFEPEELREAFAIVDADGDDHISIREFASFWRRDDRFRFLRLDEERRQKVKQLTEFFAYYDRKKRGMLDRSEFIALHEAMVVSGYTHLGDTEECMRALDLNSDGFVHFNELLAYAVERGLLDTTQVA</sequence>
<feature type="compositionally biased region" description="Basic and acidic residues" evidence="3">
    <location>
        <begin position="368"/>
        <end position="380"/>
    </location>
</feature>
<feature type="region of interest" description="Disordered" evidence="3">
    <location>
        <begin position="176"/>
        <end position="392"/>
    </location>
</feature>
<dbReference type="SMART" id="SM00054">
    <property type="entry name" value="EFh"/>
    <property type="match status" value="4"/>
</dbReference>
<dbReference type="OrthoDB" id="207198at2759"/>
<feature type="domain" description="C2" evidence="4">
    <location>
        <begin position="1"/>
        <end position="105"/>
    </location>
</feature>
<evidence type="ECO:0000259" key="4">
    <source>
        <dbReference type="PROSITE" id="PS50004"/>
    </source>
</evidence>
<dbReference type="InterPro" id="IPR011992">
    <property type="entry name" value="EF-hand-dom_pair"/>
</dbReference>
<dbReference type="AlphaFoldDB" id="A0A2R5G8N9"/>
<evidence type="ECO:0000259" key="5">
    <source>
        <dbReference type="PROSITE" id="PS50222"/>
    </source>
</evidence>
<feature type="domain" description="EF-hand" evidence="5">
    <location>
        <begin position="477"/>
        <end position="512"/>
    </location>
</feature>
<dbReference type="InterPro" id="IPR035892">
    <property type="entry name" value="C2_domain_sf"/>
</dbReference>
<dbReference type="PROSITE" id="PS50222">
    <property type="entry name" value="EF_HAND_2"/>
    <property type="match status" value="4"/>
</dbReference>
<dbReference type="PANTHER" id="PTHR45911">
    <property type="entry name" value="C2 DOMAIN-CONTAINING PROTEIN"/>
    <property type="match status" value="1"/>
</dbReference>
<dbReference type="SUPFAM" id="SSF47473">
    <property type="entry name" value="EF-hand"/>
    <property type="match status" value="1"/>
</dbReference>
<organism evidence="6 7">
    <name type="scientific">Hondaea fermentalgiana</name>
    <dbReference type="NCBI Taxonomy" id="2315210"/>
    <lineage>
        <taxon>Eukaryota</taxon>
        <taxon>Sar</taxon>
        <taxon>Stramenopiles</taxon>
        <taxon>Bigyra</taxon>
        <taxon>Labyrinthulomycetes</taxon>
        <taxon>Thraustochytrida</taxon>
        <taxon>Thraustochytriidae</taxon>
        <taxon>Hondaea</taxon>
    </lineage>
</organism>
<evidence type="ECO:0000256" key="3">
    <source>
        <dbReference type="SAM" id="MobiDB-lite"/>
    </source>
</evidence>
<comment type="caution">
    <text evidence="6">The sequence shown here is derived from an EMBL/GenBank/DDBJ whole genome shotgun (WGS) entry which is preliminary data.</text>
</comment>
<dbReference type="Proteomes" id="UP000241890">
    <property type="component" value="Unassembled WGS sequence"/>
</dbReference>
<dbReference type="PROSITE" id="PS00018">
    <property type="entry name" value="EF_HAND_1"/>
    <property type="match status" value="2"/>
</dbReference>
<evidence type="ECO:0000313" key="6">
    <source>
        <dbReference type="EMBL" id="GBG26699.1"/>
    </source>
</evidence>
<dbReference type="Gene3D" id="2.60.40.150">
    <property type="entry name" value="C2 domain"/>
    <property type="match status" value="1"/>
</dbReference>
<dbReference type="SUPFAM" id="SSF49562">
    <property type="entry name" value="C2 domain (Calcium/lipid-binding domain, CaLB)"/>
    <property type="match status" value="1"/>
</dbReference>
<dbReference type="GO" id="GO:0005509">
    <property type="term" value="F:calcium ion binding"/>
    <property type="evidence" value="ECO:0007669"/>
    <property type="project" value="InterPro"/>
</dbReference>
<dbReference type="Pfam" id="PF00168">
    <property type="entry name" value="C2"/>
    <property type="match status" value="1"/>
</dbReference>
<keyword evidence="7" id="KW-1185">Reference proteome</keyword>
<keyword evidence="2" id="KW-0106">Calcium</keyword>
<feature type="domain" description="EF-hand" evidence="5">
    <location>
        <begin position="515"/>
        <end position="550"/>
    </location>
</feature>
<dbReference type="CDD" id="cd00030">
    <property type="entry name" value="C2"/>
    <property type="match status" value="1"/>
</dbReference>
<dbReference type="Gene3D" id="1.10.238.10">
    <property type="entry name" value="EF-hand"/>
    <property type="match status" value="2"/>
</dbReference>
<evidence type="ECO:0000313" key="7">
    <source>
        <dbReference type="Proteomes" id="UP000241890"/>
    </source>
</evidence>
<reference evidence="6 7" key="1">
    <citation type="submission" date="2017-12" db="EMBL/GenBank/DDBJ databases">
        <title>Sequencing, de novo assembly and annotation of complete genome of a new Thraustochytrid species, strain FCC1311.</title>
        <authorList>
            <person name="Sedici K."/>
            <person name="Godart F."/>
            <person name="Aiese Cigliano R."/>
            <person name="Sanseverino W."/>
            <person name="Barakat M."/>
            <person name="Ortet P."/>
            <person name="Marechal E."/>
            <person name="Cagnac O."/>
            <person name="Amato A."/>
        </authorList>
    </citation>
    <scope>NUCLEOTIDE SEQUENCE [LARGE SCALE GENOMIC DNA]</scope>
</reference>
<evidence type="ECO:0000256" key="2">
    <source>
        <dbReference type="ARBA" id="ARBA00022837"/>
    </source>
</evidence>
<dbReference type="EMBL" id="BEYU01000022">
    <property type="protein sequence ID" value="GBG26699.1"/>
    <property type="molecule type" value="Genomic_DNA"/>
</dbReference>
<feature type="compositionally biased region" description="Acidic residues" evidence="3">
    <location>
        <begin position="187"/>
        <end position="201"/>
    </location>
</feature>